<evidence type="ECO:0000313" key="1">
    <source>
        <dbReference type="EMBL" id="VDK54171.1"/>
    </source>
</evidence>
<accession>A0A3P6SJ71</accession>
<name>A0A3P6SJ71_9BILA</name>
<protein>
    <submittedName>
        <fullName evidence="1">Uncharacterized protein</fullName>
    </submittedName>
</protein>
<keyword evidence="2" id="KW-1185">Reference proteome</keyword>
<organism evidence="1 2">
    <name type="scientific">Gongylonema pulchrum</name>
    <dbReference type="NCBI Taxonomy" id="637853"/>
    <lineage>
        <taxon>Eukaryota</taxon>
        <taxon>Metazoa</taxon>
        <taxon>Ecdysozoa</taxon>
        <taxon>Nematoda</taxon>
        <taxon>Chromadorea</taxon>
        <taxon>Rhabditida</taxon>
        <taxon>Spirurina</taxon>
        <taxon>Spiruromorpha</taxon>
        <taxon>Spiruroidea</taxon>
        <taxon>Gongylonematidae</taxon>
        <taxon>Gongylonema</taxon>
    </lineage>
</organism>
<dbReference type="EMBL" id="UYRT01014601">
    <property type="protein sequence ID" value="VDK54171.1"/>
    <property type="molecule type" value="Genomic_DNA"/>
</dbReference>
<sequence>MLKCLRALEKKGYLHIFETVVVEEFRSNKILVVTESDIADASHPDIEAAIRATINEYNEKGRVFPHGQLRFVCTCILFTYGRKKFKGSSY</sequence>
<gene>
    <name evidence="1" type="ORF">GPUH_LOCUS6302</name>
</gene>
<dbReference type="Proteomes" id="UP000271098">
    <property type="component" value="Unassembled WGS sequence"/>
</dbReference>
<reference evidence="1 2" key="1">
    <citation type="submission" date="2018-11" db="EMBL/GenBank/DDBJ databases">
        <authorList>
            <consortium name="Pathogen Informatics"/>
        </authorList>
    </citation>
    <scope>NUCLEOTIDE SEQUENCE [LARGE SCALE GENOMIC DNA]</scope>
</reference>
<proteinExistence type="predicted"/>
<dbReference type="OrthoDB" id="68020at2759"/>
<evidence type="ECO:0000313" key="2">
    <source>
        <dbReference type="Proteomes" id="UP000271098"/>
    </source>
</evidence>
<dbReference type="AlphaFoldDB" id="A0A3P6SJ71"/>